<dbReference type="Pfam" id="PF20124">
    <property type="entry name" value="DUF6514"/>
    <property type="match status" value="1"/>
</dbReference>
<dbReference type="Proteomes" id="UP000192790">
    <property type="component" value="Unassembled WGS sequence"/>
</dbReference>
<dbReference type="RefSeq" id="WP_084233724.1">
    <property type="nucleotide sequence ID" value="NZ_FWXW01000002.1"/>
</dbReference>
<organism evidence="1 2">
    <name type="scientific">Papillibacter cinnamivorans DSM 12816</name>
    <dbReference type="NCBI Taxonomy" id="1122930"/>
    <lineage>
        <taxon>Bacteria</taxon>
        <taxon>Bacillati</taxon>
        <taxon>Bacillota</taxon>
        <taxon>Clostridia</taxon>
        <taxon>Eubacteriales</taxon>
        <taxon>Oscillospiraceae</taxon>
        <taxon>Papillibacter</taxon>
    </lineage>
</organism>
<name>A0A1W1ZI79_9FIRM</name>
<protein>
    <submittedName>
        <fullName evidence="1">Uncharacterized protein</fullName>
    </submittedName>
</protein>
<evidence type="ECO:0000313" key="2">
    <source>
        <dbReference type="Proteomes" id="UP000192790"/>
    </source>
</evidence>
<dbReference type="InterPro" id="IPR017016">
    <property type="entry name" value="UCP033595"/>
</dbReference>
<dbReference type="AlphaFoldDB" id="A0A1W1ZI79"/>
<dbReference type="OrthoDB" id="1734531at2"/>
<proteinExistence type="predicted"/>
<accession>A0A1W1ZI79</accession>
<dbReference type="EMBL" id="FWXW01000002">
    <property type="protein sequence ID" value="SMC47771.1"/>
    <property type="molecule type" value="Genomic_DNA"/>
</dbReference>
<sequence length="94" mass="10496">MRELLFTSKEAEAEGGIKYRFDYYMLIEEISGGNDLLCENYGVKIASPDQDGDVLAIGNITMSVRGIETLLKLLSDNFVTPVSLPYVVEDWLSN</sequence>
<evidence type="ECO:0000313" key="1">
    <source>
        <dbReference type="EMBL" id="SMC47771.1"/>
    </source>
</evidence>
<reference evidence="1 2" key="1">
    <citation type="submission" date="2017-04" db="EMBL/GenBank/DDBJ databases">
        <authorList>
            <person name="Afonso C.L."/>
            <person name="Miller P.J."/>
            <person name="Scott M.A."/>
            <person name="Spackman E."/>
            <person name="Goraichik I."/>
            <person name="Dimitrov K.M."/>
            <person name="Suarez D.L."/>
            <person name="Swayne D.E."/>
        </authorList>
    </citation>
    <scope>NUCLEOTIDE SEQUENCE [LARGE SCALE GENOMIC DNA]</scope>
    <source>
        <strain evidence="1 2">DSM 12816</strain>
    </source>
</reference>
<gene>
    <name evidence="1" type="ORF">SAMN02745168_1090</name>
</gene>
<keyword evidence="2" id="KW-1185">Reference proteome</keyword>